<dbReference type="EMBL" id="JAHQCS010000088">
    <property type="protein sequence ID" value="MBU9711886.1"/>
    <property type="molecule type" value="Genomic_DNA"/>
</dbReference>
<dbReference type="PANTHER" id="PTHR43285">
    <property type="entry name" value="ANTHRANILATE PHOSPHORIBOSYLTRANSFERASE"/>
    <property type="match status" value="1"/>
</dbReference>
<dbReference type="PANTHER" id="PTHR43285:SF2">
    <property type="entry name" value="ANTHRANILATE PHOSPHORIBOSYLTRANSFERASE"/>
    <property type="match status" value="1"/>
</dbReference>
<evidence type="ECO:0000313" key="5">
    <source>
        <dbReference type="Proteomes" id="UP000784880"/>
    </source>
</evidence>
<dbReference type="RefSeq" id="WP_217065981.1">
    <property type="nucleotide sequence ID" value="NZ_JAHQCS010000088.1"/>
</dbReference>
<dbReference type="InterPro" id="IPR017459">
    <property type="entry name" value="Glycosyl_Trfase_fam3_N_dom"/>
</dbReference>
<dbReference type="GO" id="GO:0016757">
    <property type="term" value="F:glycosyltransferase activity"/>
    <property type="evidence" value="ECO:0007669"/>
    <property type="project" value="UniProtKB-KW"/>
</dbReference>
<keyword evidence="1" id="KW-0057">Aromatic amino acid biosynthesis</keyword>
<dbReference type="InterPro" id="IPR000312">
    <property type="entry name" value="Glycosyl_Trfase_fam3"/>
</dbReference>
<dbReference type="InterPro" id="IPR005940">
    <property type="entry name" value="Anthranilate_Pribosyl_Tfrase"/>
</dbReference>
<evidence type="ECO:0000313" key="4">
    <source>
        <dbReference type="EMBL" id="MBU9711886.1"/>
    </source>
</evidence>
<keyword evidence="1" id="KW-0028">Amino-acid biosynthesis</keyword>
<comment type="caution">
    <text evidence="4">The sequence shown here is derived from an EMBL/GenBank/DDBJ whole genome shotgun (WGS) entry which is preliminary data.</text>
</comment>
<evidence type="ECO:0000259" key="2">
    <source>
        <dbReference type="Pfam" id="PF00591"/>
    </source>
</evidence>
<dbReference type="Pfam" id="PF02885">
    <property type="entry name" value="Glycos_trans_3N"/>
    <property type="match status" value="1"/>
</dbReference>
<evidence type="ECO:0000256" key="1">
    <source>
        <dbReference type="ARBA" id="ARBA00023141"/>
    </source>
</evidence>
<keyword evidence="5" id="KW-1185">Reference proteome</keyword>
<dbReference type="Pfam" id="PF00591">
    <property type="entry name" value="Glycos_transf_3"/>
    <property type="match status" value="1"/>
</dbReference>
<proteinExistence type="predicted"/>
<dbReference type="Proteomes" id="UP000784880">
    <property type="component" value="Unassembled WGS sequence"/>
</dbReference>
<evidence type="ECO:0000259" key="3">
    <source>
        <dbReference type="Pfam" id="PF02885"/>
    </source>
</evidence>
<reference evidence="4 5" key="1">
    <citation type="submission" date="2021-06" db="EMBL/GenBank/DDBJ databases">
        <title>Bacillus sp. RD4P76, an endophyte from a halophyte.</title>
        <authorList>
            <person name="Sun J.-Q."/>
        </authorList>
    </citation>
    <scope>NUCLEOTIDE SEQUENCE [LARGE SCALE GENOMIC DNA]</scope>
    <source>
        <strain evidence="4 5">CGMCC 1.15917</strain>
    </source>
</reference>
<keyword evidence="4" id="KW-0808">Transferase</keyword>
<name>A0ABS6JDY8_9BACI</name>
<feature type="domain" description="Glycosyl transferase family 3 N-terminal" evidence="3">
    <location>
        <begin position="3"/>
        <end position="67"/>
    </location>
</feature>
<accession>A0ABS6JDY8</accession>
<protein>
    <submittedName>
        <fullName evidence="4">Anthranilate phosphoribosyltransferase</fullName>
    </submittedName>
</protein>
<feature type="domain" description="Glycosyl transferase family 3" evidence="2">
    <location>
        <begin position="89"/>
        <end position="330"/>
    </location>
</feature>
<gene>
    <name evidence="4" type="ORF">KS419_09065</name>
</gene>
<organism evidence="4 5">
    <name type="scientific">Evansella tamaricis</name>
    <dbReference type="NCBI Taxonomy" id="2069301"/>
    <lineage>
        <taxon>Bacteria</taxon>
        <taxon>Bacillati</taxon>
        <taxon>Bacillota</taxon>
        <taxon>Bacilli</taxon>
        <taxon>Bacillales</taxon>
        <taxon>Bacillaceae</taxon>
        <taxon>Evansella</taxon>
    </lineage>
</organism>
<keyword evidence="4" id="KW-0328">Glycosyltransferase</keyword>
<sequence>MKQWIKEVAKGKKRARDLTYEEGLAAANSIITGEATDIQVAAFLIAQRLKNESPEELAAFVHAFREASETIPLSQDIQERLIDFSGPYDGRKTFAATIPVSILLAENGIPVFLHSSDTLPPKYGSTLKSILGELGIAYDLTPSHIAASIEGNNIGFAWTEALCPPLARIRKVREEIGVRSFINMVEKLLNITNSNAIMLGIFHKTVLDTNVANLRGQNFKKSYIVQGTEGSEDLPIHRKSFVYEVTEDNVRNVDLDPEDYGLFFRKDPEKEVLTLEDQVRLITAILNGESSEDLAYYRNQVIFNAAARYYFYGTTSSVEEGIDLATSQLKARKGAIHLEKWRSCTKKSVCL</sequence>